<dbReference type="InterPro" id="IPR029062">
    <property type="entry name" value="Class_I_gatase-like"/>
</dbReference>
<dbReference type="SUPFAM" id="SSF52317">
    <property type="entry name" value="Class I glutamine amidotransferase-like"/>
    <property type="match status" value="1"/>
</dbReference>
<keyword evidence="4" id="KW-1185">Reference proteome</keyword>
<protein>
    <submittedName>
        <fullName evidence="3">Cobyrinate a,c-diamide synthase</fullName>
        <ecNumber evidence="3">6.3.5.11</ecNumber>
    </submittedName>
</protein>
<comment type="caution">
    <text evidence="3">The sequence shown here is derived from an EMBL/GenBank/DDBJ whole genome shotgun (WGS) entry which is preliminary data.</text>
</comment>
<sequence length="171" mass="18626">MPFSPLADPSLPEGLGGVYLGGGYPELYAEALSANQGMRLALRRFKGPIYAECGGLMYLGQALQTDEGLFPMVGLIPGVSRMTPRLALGYRTVEALKDSPLAQRGWQARGHEFHFSERPAIPPAAWRVLESGALEGYAKGRLLASYIHLYFPSEPRLAERLVAQAAQHGEE</sequence>
<evidence type="ECO:0000313" key="4">
    <source>
        <dbReference type="Proteomes" id="UP000265800"/>
    </source>
</evidence>
<evidence type="ECO:0000259" key="2">
    <source>
        <dbReference type="Pfam" id="PF07685"/>
    </source>
</evidence>
<gene>
    <name evidence="3" type="primary">cbiA</name>
    <name evidence="3" type="ORF">Mlute_02659</name>
</gene>
<accession>A0A399EC33</accession>
<evidence type="ECO:0000313" key="3">
    <source>
        <dbReference type="EMBL" id="RIH81905.1"/>
    </source>
</evidence>
<dbReference type="GO" id="GO:0042242">
    <property type="term" value="F:cobyrinic acid a,c-diamide synthase activity"/>
    <property type="evidence" value="ECO:0007669"/>
    <property type="project" value="UniProtKB-EC"/>
</dbReference>
<dbReference type="PANTHER" id="PTHR43873">
    <property type="entry name" value="COBYRINATE A,C-DIAMIDE SYNTHASE"/>
    <property type="match status" value="1"/>
</dbReference>
<dbReference type="EC" id="6.3.5.11" evidence="3"/>
<dbReference type="EMBL" id="QWKZ01000132">
    <property type="protein sequence ID" value="RIH81905.1"/>
    <property type="molecule type" value="Genomic_DNA"/>
</dbReference>
<evidence type="ECO:0000256" key="1">
    <source>
        <dbReference type="ARBA" id="ARBA00022962"/>
    </source>
</evidence>
<dbReference type="PROSITE" id="PS51274">
    <property type="entry name" value="GATASE_COBBQ"/>
    <property type="match status" value="1"/>
</dbReference>
<keyword evidence="1" id="KW-0315">Glutamine amidotransferase</keyword>
<dbReference type="PANTHER" id="PTHR43873:SF1">
    <property type="entry name" value="COBYRINATE A,C-DIAMIDE SYNTHASE"/>
    <property type="match status" value="1"/>
</dbReference>
<reference evidence="3 4" key="1">
    <citation type="submission" date="2018-08" db="EMBL/GenBank/DDBJ databases">
        <title>Meiothermus luteus KCTC 52599 genome sequencing project.</title>
        <authorList>
            <person name="Da Costa M.S."/>
            <person name="Albuquerque L."/>
            <person name="Raposo P."/>
            <person name="Froufe H.J.C."/>
            <person name="Barroso C.S."/>
            <person name="Egas C."/>
        </authorList>
    </citation>
    <scope>NUCLEOTIDE SEQUENCE [LARGE SCALE GENOMIC DNA]</scope>
    <source>
        <strain evidence="3 4">KCTC 52599</strain>
    </source>
</reference>
<dbReference type="AlphaFoldDB" id="A0A399EC33"/>
<dbReference type="InterPro" id="IPR011698">
    <property type="entry name" value="GATase_3"/>
</dbReference>
<keyword evidence="3" id="KW-0436">Ligase</keyword>
<dbReference type="Proteomes" id="UP000265800">
    <property type="component" value="Unassembled WGS sequence"/>
</dbReference>
<proteinExistence type="predicted"/>
<feature type="domain" description="CobB/CobQ-like glutamine amidotransferase" evidence="2">
    <location>
        <begin position="3"/>
        <end position="153"/>
    </location>
</feature>
<dbReference type="InterPro" id="IPR004484">
    <property type="entry name" value="CbiA/CobB_synth"/>
</dbReference>
<organism evidence="3 4">
    <name type="scientific">Meiothermus luteus</name>
    <dbReference type="NCBI Taxonomy" id="2026184"/>
    <lineage>
        <taxon>Bacteria</taxon>
        <taxon>Thermotogati</taxon>
        <taxon>Deinococcota</taxon>
        <taxon>Deinococci</taxon>
        <taxon>Thermales</taxon>
        <taxon>Thermaceae</taxon>
        <taxon>Meiothermus</taxon>
    </lineage>
</organism>
<name>A0A399EC33_9DEIN</name>
<dbReference type="Pfam" id="PF07685">
    <property type="entry name" value="GATase_3"/>
    <property type="match status" value="1"/>
</dbReference>